<name>A0A0K8WIK4_BACLA</name>
<proteinExistence type="predicted"/>
<gene>
    <name evidence="2" type="ORF">c0_g1_i1</name>
</gene>
<evidence type="ECO:0000313" key="2">
    <source>
        <dbReference type="EMBL" id="JAI50884.1"/>
    </source>
</evidence>
<accession>A0A0K8WIK4</accession>
<feature type="transmembrane region" description="Helical" evidence="1">
    <location>
        <begin position="86"/>
        <end position="106"/>
    </location>
</feature>
<keyword evidence="1" id="KW-0472">Membrane</keyword>
<dbReference type="EMBL" id="GDHF01001430">
    <property type="protein sequence ID" value="JAI50884.1"/>
    <property type="molecule type" value="Transcribed_RNA"/>
</dbReference>
<feature type="transmembrane region" description="Helical" evidence="1">
    <location>
        <begin position="112"/>
        <end position="131"/>
    </location>
</feature>
<keyword evidence="1" id="KW-0812">Transmembrane</keyword>
<organism evidence="2">
    <name type="scientific">Bactrocera latifrons</name>
    <name type="common">Malaysian fruit fly</name>
    <name type="synonym">Chaetodacus latifrons</name>
    <dbReference type="NCBI Taxonomy" id="174628"/>
    <lineage>
        <taxon>Eukaryota</taxon>
        <taxon>Metazoa</taxon>
        <taxon>Ecdysozoa</taxon>
        <taxon>Arthropoda</taxon>
        <taxon>Hexapoda</taxon>
        <taxon>Insecta</taxon>
        <taxon>Pterygota</taxon>
        <taxon>Neoptera</taxon>
        <taxon>Endopterygota</taxon>
        <taxon>Diptera</taxon>
        <taxon>Brachycera</taxon>
        <taxon>Muscomorpha</taxon>
        <taxon>Tephritoidea</taxon>
        <taxon>Tephritidae</taxon>
        <taxon>Bactrocera</taxon>
        <taxon>Bactrocera</taxon>
    </lineage>
</organism>
<evidence type="ECO:0008006" key="3">
    <source>
        <dbReference type="Google" id="ProtNLM"/>
    </source>
</evidence>
<feature type="transmembrane region" description="Helical" evidence="1">
    <location>
        <begin position="21"/>
        <end position="44"/>
    </location>
</feature>
<dbReference type="OrthoDB" id="7967828at2759"/>
<dbReference type="AlphaFoldDB" id="A0A0K8WIK4"/>
<evidence type="ECO:0000256" key="1">
    <source>
        <dbReference type="SAM" id="Phobius"/>
    </source>
</evidence>
<feature type="transmembrane region" description="Helical" evidence="1">
    <location>
        <begin position="171"/>
        <end position="190"/>
    </location>
</feature>
<reference evidence="2" key="1">
    <citation type="submission" date="2015-06" db="EMBL/GenBank/DDBJ databases">
        <authorList>
            <person name="Hoefler B.C."/>
            <person name="Straight P.D."/>
        </authorList>
    </citation>
    <scope>NUCLEOTIDE SEQUENCE</scope>
</reference>
<protein>
    <recommendedName>
        <fullName evidence="3">Protein lifeguard 1</fullName>
    </recommendedName>
</protein>
<feature type="transmembrane region" description="Helical" evidence="1">
    <location>
        <begin position="56"/>
        <end position="77"/>
    </location>
</feature>
<keyword evidence="1" id="KW-1133">Transmembrane helix</keyword>
<feature type="transmembrane region" description="Helical" evidence="1">
    <location>
        <begin position="143"/>
        <end position="165"/>
    </location>
</feature>
<feature type="transmembrane region" description="Helical" evidence="1">
    <location>
        <begin position="210"/>
        <end position="234"/>
    </location>
</feature>
<sequence>MADDDSRAPRMYQYRQDRTRFACIAYSLTVIFFCISIVQWILMITLDGLRNFIMDFSYISIIALLIGMLLVTSFVFFENLRFAKPINWVITIIIVFMTTWGISRAIVEPTLALFGITLLFVSILGIVFIIIGVHIRHDLTLDVVILFVAAVIFFITSVFFVMLQLLAGLKIAFFIYSTIIIITVLMFLMYHAQTINGYRYAEMRLNDYLLAALILYHDLTILLIMSFLLIAKIYELAGGRGLSLYGDSCCGNYTGASNRSLSDDFSLYNSGSDNVAPIYL</sequence>